<dbReference type="InterPro" id="IPR029063">
    <property type="entry name" value="SAM-dependent_MTases_sf"/>
</dbReference>
<protein>
    <recommendedName>
        <fullName evidence="1">Methyltransferase domain-containing protein</fullName>
    </recommendedName>
</protein>
<comment type="caution">
    <text evidence="2">The sequence shown here is derived from an EMBL/GenBank/DDBJ whole genome shotgun (WGS) entry which is preliminary data.</text>
</comment>
<dbReference type="PANTHER" id="PTHR12496:SF0">
    <property type="entry name" value="METHYLTRANSFERASE DOMAIN-CONTAINING PROTEIN"/>
    <property type="match status" value="1"/>
</dbReference>
<evidence type="ECO:0000259" key="1">
    <source>
        <dbReference type="Pfam" id="PF13679"/>
    </source>
</evidence>
<evidence type="ECO:0000313" key="3">
    <source>
        <dbReference type="Proteomes" id="UP001151582"/>
    </source>
</evidence>
<dbReference type="OrthoDB" id="10258156at2759"/>
<sequence length="497" mass="54743">MSLPTTTEHGLCGYQLGSSTREIWRARAAALSELLAEFRWLVDMHIVDFFVQNAWAALPGEWQSEFDTQWDKALPELVDLASGGQWRSSGPASLHQFINACHTLALDRSPGLHSTPQGNRVKAAPCLNSQVPPLDSRILPGMNPKKVEEVASLAFLVSKVARKSKAHLIADVGAGQGYLSRALAYQYHHAVLAIDGDSGQTRGAQQWQKSTAKRVHSVTAQDTLLLAAAAPGLAHEAYLRHVTCRIDSTNLPTVDQLVANVQTRTAPLNNSCAPEVSPQSRWVVCGLHACGNLSVAMLQWFVETNAQALIIVGCCYNLMKEEHGSEPFPLCHSLATNQDLATPHFLKLACQAPMRWSDQISQSIRNFDRNFYRALLHYVMIDQGLVTTSDPFPVVGRMRSNAFQDFPTYCRRALSRLGHECISETTLTQYYDTHAPSAYRLAVVWTLRALLAPCIESLILLDRCLYLVDKGCAVSLIPLCDAVVSPRNMVIVATKST</sequence>
<dbReference type="Pfam" id="PF13679">
    <property type="entry name" value="Methyltransf_32"/>
    <property type="match status" value="1"/>
</dbReference>
<dbReference type="AlphaFoldDB" id="A0A9W8B4B7"/>
<keyword evidence="3" id="KW-1185">Reference proteome</keyword>
<reference evidence="2" key="1">
    <citation type="submission" date="2022-07" db="EMBL/GenBank/DDBJ databases">
        <title>Phylogenomic reconstructions and comparative analyses of Kickxellomycotina fungi.</title>
        <authorList>
            <person name="Reynolds N.K."/>
            <person name="Stajich J.E."/>
            <person name="Barry K."/>
            <person name="Grigoriev I.V."/>
            <person name="Crous P."/>
            <person name="Smith M.E."/>
        </authorList>
    </citation>
    <scope>NUCLEOTIDE SEQUENCE</scope>
    <source>
        <strain evidence="2">RSA 567</strain>
    </source>
</reference>
<name>A0A9W8B4B7_9FUNG</name>
<proteinExistence type="predicted"/>
<dbReference type="SUPFAM" id="SSF53335">
    <property type="entry name" value="S-adenosyl-L-methionine-dependent methyltransferases"/>
    <property type="match status" value="1"/>
</dbReference>
<accession>A0A9W8B4B7</accession>
<feature type="domain" description="Methyltransferase" evidence="1">
    <location>
        <begin position="145"/>
        <end position="321"/>
    </location>
</feature>
<dbReference type="InterPro" id="IPR025714">
    <property type="entry name" value="Methyltranfer_dom"/>
</dbReference>
<organism evidence="2 3">
    <name type="scientific">Dimargaris verticillata</name>
    <dbReference type="NCBI Taxonomy" id="2761393"/>
    <lineage>
        <taxon>Eukaryota</taxon>
        <taxon>Fungi</taxon>
        <taxon>Fungi incertae sedis</taxon>
        <taxon>Zoopagomycota</taxon>
        <taxon>Kickxellomycotina</taxon>
        <taxon>Dimargaritomycetes</taxon>
        <taxon>Dimargaritales</taxon>
        <taxon>Dimargaritaceae</taxon>
        <taxon>Dimargaris</taxon>
    </lineage>
</organism>
<dbReference type="Gene3D" id="3.40.50.150">
    <property type="entry name" value="Vaccinia Virus protein VP39"/>
    <property type="match status" value="1"/>
</dbReference>
<dbReference type="EMBL" id="JANBQB010000156">
    <property type="protein sequence ID" value="KAJ1980713.1"/>
    <property type="molecule type" value="Genomic_DNA"/>
</dbReference>
<dbReference type="InterPro" id="IPR052220">
    <property type="entry name" value="METTL25"/>
</dbReference>
<dbReference type="PANTHER" id="PTHR12496">
    <property type="entry name" value="CGI-41 METHYLTRANSFERASE"/>
    <property type="match status" value="1"/>
</dbReference>
<evidence type="ECO:0000313" key="2">
    <source>
        <dbReference type="EMBL" id="KAJ1980713.1"/>
    </source>
</evidence>
<gene>
    <name evidence="2" type="ORF">H4R34_002353</name>
</gene>
<dbReference type="Proteomes" id="UP001151582">
    <property type="component" value="Unassembled WGS sequence"/>
</dbReference>